<comment type="caution">
    <text evidence="2">The sequence shown here is derived from an EMBL/GenBank/DDBJ whole genome shotgun (WGS) entry which is preliminary data.</text>
</comment>
<dbReference type="Proteomes" id="UP001159363">
    <property type="component" value="Chromosome 1"/>
</dbReference>
<dbReference type="EMBL" id="JARBHB010000001">
    <property type="protein sequence ID" value="KAJ8897336.1"/>
    <property type="molecule type" value="Genomic_DNA"/>
</dbReference>
<dbReference type="Pfam" id="PF20700">
    <property type="entry name" value="Mutator"/>
    <property type="match status" value="1"/>
</dbReference>
<evidence type="ECO:0000259" key="1">
    <source>
        <dbReference type="Pfam" id="PF20700"/>
    </source>
</evidence>
<accession>A0ABQ9ILX7</accession>
<keyword evidence="3" id="KW-1185">Reference proteome</keyword>
<gene>
    <name evidence="2" type="ORF">PR048_002682</name>
</gene>
<organism evidence="2 3">
    <name type="scientific">Dryococelus australis</name>
    <dbReference type="NCBI Taxonomy" id="614101"/>
    <lineage>
        <taxon>Eukaryota</taxon>
        <taxon>Metazoa</taxon>
        <taxon>Ecdysozoa</taxon>
        <taxon>Arthropoda</taxon>
        <taxon>Hexapoda</taxon>
        <taxon>Insecta</taxon>
        <taxon>Pterygota</taxon>
        <taxon>Neoptera</taxon>
        <taxon>Polyneoptera</taxon>
        <taxon>Phasmatodea</taxon>
        <taxon>Verophasmatodea</taxon>
        <taxon>Anareolatae</taxon>
        <taxon>Phasmatidae</taxon>
        <taxon>Eurycanthinae</taxon>
        <taxon>Dryococelus</taxon>
    </lineage>
</organism>
<sequence length="180" mass="20512">MLTGDGDSSVHREMLEAMPYGPNLMVEKVECKDHVLRNYCHKLTYLTKYTKFPVTSRNLLKQQIPRFRTVVDKAIKYRAAGNEPLNTRICMLKADAENSPLHIFGDHDHCDVYFCNGNKEEEINHIPELKSCGLFQEITKIICGSVSRHVSALIADQNNKLSELFNSIVNKHVTGMFQLS</sequence>
<proteinExistence type="predicted"/>
<name>A0ABQ9ILX7_9NEOP</name>
<dbReference type="InterPro" id="IPR049012">
    <property type="entry name" value="Mutator_transp_dom"/>
</dbReference>
<protein>
    <recommendedName>
        <fullName evidence="1">Mutator-like transposase domain-containing protein</fullName>
    </recommendedName>
</protein>
<feature type="domain" description="Mutator-like transposase" evidence="1">
    <location>
        <begin position="2"/>
        <end position="115"/>
    </location>
</feature>
<evidence type="ECO:0000313" key="2">
    <source>
        <dbReference type="EMBL" id="KAJ8897336.1"/>
    </source>
</evidence>
<evidence type="ECO:0000313" key="3">
    <source>
        <dbReference type="Proteomes" id="UP001159363"/>
    </source>
</evidence>
<reference evidence="2 3" key="1">
    <citation type="submission" date="2023-02" db="EMBL/GenBank/DDBJ databases">
        <title>LHISI_Scaffold_Assembly.</title>
        <authorList>
            <person name="Stuart O.P."/>
            <person name="Cleave R."/>
            <person name="Magrath M.J.L."/>
            <person name="Mikheyev A.S."/>
        </authorList>
    </citation>
    <scope>NUCLEOTIDE SEQUENCE [LARGE SCALE GENOMIC DNA]</scope>
    <source>
        <strain evidence="2">Daus_M_001</strain>
        <tissue evidence="2">Leg muscle</tissue>
    </source>
</reference>